<dbReference type="Proteomes" id="UP001174909">
    <property type="component" value="Unassembled WGS sequence"/>
</dbReference>
<dbReference type="EC" id="2.3.1.41" evidence="2"/>
<dbReference type="GO" id="GO:0006633">
    <property type="term" value="P:fatty acid biosynthetic process"/>
    <property type="evidence" value="ECO:0007669"/>
    <property type="project" value="UniProtKB-KW"/>
</dbReference>
<keyword evidence="5" id="KW-0276">Fatty acid metabolism</keyword>
<keyword evidence="6" id="KW-0443">Lipid metabolism</keyword>
<dbReference type="SMART" id="SM00825">
    <property type="entry name" value="PKS_KS"/>
    <property type="match status" value="1"/>
</dbReference>
<evidence type="ECO:0000256" key="7">
    <source>
        <dbReference type="ARBA" id="ARBA00023160"/>
    </source>
</evidence>
<dbReference type="NCBIfam" id="TIGR03150">
    <property type="entry name" value="fabF"/>
    <property type="match status" value="1"/>
</dbReference>
<dbReference type="InterPro" id="IPR017568">
    <property type="entry name" value="3-oxoacyl-ACP_synth-2"/>
</dbReference>
<dbReference type="GO" id="GO:0005829">
    <property type="term" value="C:cytosol"/>
    <property type="evidence" value="ECO:0007669"/>
    <property type="project" value="TreeGrafter"/>
</dbReference>
<dbReference type="PANTHER" id="PTHR11712:SF336">
    <property type="entry name" value="3-OXOACYL-[ACYL-CARRIER-PROTEIN] SYNTHASE, MITOCHONDRIAL"/>
    <property type="match status" value="1"/>
</dbReference>
<dbReference type="PIRSF" id="PIRSF000447">
    <property type="entry name" value="KAS_II"/>
    <property type="match status" value="1"/>
</dbReference>
<accession>A0AA35RKQ4</accession>
<evidence type="ECO:0000256" key="8">
    <source>
        <dbReference type="ARBA" id="ARBA00023315"/>
    </source>
</evidence>
<evidence type="ECO:0000256" key="3">
    <source>
        <dbReference type="ARBA" id="ARBA00022516"/>
    </source>
</evidence>
<dbReference type="InterPro" id="IPR020841">
    <property type="entry name" value="PKS_Beta-ketoAc_synthase_dom"/>
</dbReference>
<gene>
    <name evidence="11" type="ORF">GBAR_LOCUS8456</name>
</gene>
<evidence type="ECO:0000256" key="9">
    <source>
        <dbReference type="PIRSR" id="PIRSR000447-1"/>
    </source>
</evidence>
<dbReference type="InterPro" id="IPR014030">
    <property type="entry name" value="Ketoacyl_synth_N"/>
</dbReference>
<evidence type="ECO:0000259" key="10">
    <source>
        <dbReference type="PROSITE" id="PS52004"/>
    </source>
</evidence>
<evidence type="ECO:0000256" key="4">
    <source>
        <dbReference type="ARBA" id="ARBA00022679"/>
    </source>
</evidence>
<dbReference type="Gene3D" id="3.40.47.10">
    <property type="match status" value="1"/>
</dbReference>
<name>A0AA35RKQ4_GEOBA</name>
<dbReference type="GO" id="GO:0004315">
    <property type="term" value="F:3-oxoacyl-[acyl-carrier-protein] synthase activity"/>
    <property type="evidence" value="ECO:0007669"/>
    <property type="project" value="UniProtKB-EC"/>
</dbReference>
<dbReference type="EMBL" id="CASHTH010001253">
    <property type="protein sequence ID" value="CAI8013304.1"/>
    <property type="molecule type" value="Genomic_DNA"/>
</dbReference>
<protein>
    <recommendedName>
        <fullName evidence="2">beta-ketoacyl-[acyl-carrier-protein] synthase I</fullName>
        <ecNumber evidence="2">2.3.1.41</ecNumber>
    </recommendedName>
</protein>
<feature type="active site" description="For beta-ketoacyl synthase activity" evidence="9">
    <location>
        <position position="161"/>
    </location>
</feature>
<dbReference type="PANTHER" id="PTHR11712">
    <property type="entry name" value="POLYKETIDE SYNTHASE-RELATED"/>
    <property type="match status" value="1"/>
</dbReference>
<feature type="domain" description="Ketosynthase family 3 (KS3)" evidence="10">
    <location>
        <begin position="1"/>
        <end position="401"/>
    </location>
</feature>
<keyword evidence="12" id="KW-1185">Reference proteome</keyword>
<evidence type="ECO:0000256" key="6">
    <source>
        <dbReference type="ARBA" id="ARBA00023098"/>
    </source>
</evidence>
<dbReference type="InterPro" id="IPR016039">
    <property type="entry name" value="Thiolase-like"/>
</dbReference>
<comment type="caution">
    <text evidence="11">The sequence shown here is derived from an EMBL/GenBank/DDBJ whole genome shotgun (WGS) entry which is preliminary data.</text>
</comment>
<dbReference type="Pfam" id="PF00109">
    <property type="entry name" value="ketoacyl-synt"/>
    <property type="match status" value="1"/>
</dbReference>
<sequence>ERVVITGIGVVNAIGNTKEEYWDALASGKNGIGPLTYFDASEHRTQIAGEVKNFQAEQYMDRRAASRLPLFIQFALAAAIMAHKDSGLELDEVDPYRAGTQVGSGIGGIGVLEDNAKTLAEKGPKRVSPFLVPHMIINMAAGQISIRFNLKGPNSTSVTACASANHSMGDSFRIIQRGDADVMFTGGTESARFCSMRAMSARNHEPERASRPFNKDRDGFVMGDGAGVLIFESLSHAKKRGAHIYGEIVGYGMTSDAHDMVSPPDNGEGAAKAMEFALRDAELPLDAIDYINAHGTSTPIGDIAETNAIKTVFGEQAYKIPVSSTKSMVGHLLGAAGAVELIACLAAMEKGYLPPTINYDTPDEACDLDYVPNESRDAKVSVALSNAFGFGGHNTSIAIRKFTG</sequence>
<evidence type="ECO:0000256" key="2">
    <source>
        <dbReference type="ARBA" id="ARBA00013191"/>
    </source>
</evidence>
<organism evidence="11 12">
    <name type="scientific">Geodia barretti</name>
    <name type="common">Barrett's horny sponge</name>
    <dbReference type="NCBI Taxonomy" id="519541"/>
    <lineage>
        <taxon>Eukaryota</taxon>
        <taxon>Metazoa</taxon>
        <taxon>Porifera</taxon>
        <taxon>Demospongiae</taxon>
        <taxon>Heteroscleromorpha</taxon>
        <taxon>Tetractinellida</taxon>
        <taxon>Astrophorina</taxon>
        <taxon>Geodiidae</taxon>
        <taxon>Geodia</taxon>
    </lineage>
</organism>
<keyword evidence="4" id="KW-0808">Transferase</keyword>
<keyword evidence="8" id="KW-0012">Acyltransferase</keyword>
<dbReference type="FunFam" id="3.40.47.10:FF:000009">
    <property type="entry name" value="3-oxoacyl-[acyl-carrier-protein] synthase 2"/>
    <property type="match status" value="1"/>
</dbReference>
<evidence type="ECO:0000313" key="12">
    <source>
        <dbReference type="Proteomes" id="UP001174909"/>
    </source>
</evidence>
<reference evidence="11" key="1">
    <citation type="submission" date="2023-03" db="EMBL/GenBank/DDBJ databases">
        <authorList>
            <person name="Steffen K."/>
            <person name="Cardenas P."/>
        </authorList>
    </citation>
    <scope>NUCLEOTIDE SEQUENCE</scope>
</reference>
<evidence type="ECO:0000256" key="5">
    <source>
        <dbReference type="ARBA" id="ARBA00022832"/>
    </source>
</evidence>
<dbReference type="NCBIfam" id="NF005589">
    <property type="entry name" value="PRK07314.1"/>
    <property type="match status" value="1"/>
</dbReference>
<keyword evidence="7" id="KW-0275">Fatty acid biosynthesis</keyword>
<dbReference type="SUPFAM" id="SSF53901">
    <property type="entry name" value="Thiolase-like"/>
    <property type="match status" value="2"/>
</dbReference>
<feature type="non-terminal residue" evidence="11">
    <location>
        <position position="404"/>
    </location>
</feature>
<keyword evidence="3" id="KW-0444">Lipid biosynthesis</keyword>
<proteinExistence type="inferred from homology"/>
<evidence type="ECO:0000256" key="1">
    <source>
        <dbReference type="ARBA" id="ARBA00008467"/>
    </source>
</evidence>
<dbReference type="CDD" id="cd00834">
    <property type="entry name" value="KAS_I_II"/>
    <property type="match status" value="1"/>
</dbReference>
<dbReference type="Pfam" id="PF02801">
    <property type="entry name" value="Ketoacyl-synt_C"/>
    <property type="match status" value="1"/>
</dbReference>
<dbReference type="AlphaFoldDB" id="A0AA35RKQ4"/>
<comment type="similarity">
    <text evidence="1">Belongs to the thiolase-like superfamily. Beta-ketoacyl-ACP synthases family.</text>
</comment>
<evidence type="ECO:0000313" key="11">
    <source>
        <dbReference type="EMBL" id="CAI8013304.1"/>
    </source>
</evidence>
<dbReference type="PROSITE" id="PS52004">
    <property type="entry name" value="KS3_2"/>
    <property type="match status" value="1"/>
</dbReference>
<dbReference type="InterPro" id="IPR000794">
    <property type="entry name" value="Beta-ketoacyl_synthase"/>
</dbReference>
<dbReference type="InterPro" id="IPR014031">
    <property type="entry name" value="Ketoacyl_synth_C"/>
</dbReference>